<dbReference type="AlphaFoldDB" id="A0A699XMF3"/>
<protein>
    <submittedName>
        <fullName evidence="1">Uncharacterized protein</fullName>
    </submittedName>
</protein>
<evidence type="ECO:0000313" key="1">
    <source>
        <dbReference type="EMBL" id="GFD59248.1"/>
    </source>
</evidence>
<name>A0A699XMF3_TANCI</name>
<feature type="non-terminal residue" evidence="1">
    <location>
        <position position="1"/>
    </location>
</feature>
<dbReference type="EMBL" id="BKCJ011862691">
    <property type="protein sequence ID" value="GFD59248.1"/>
    <property type="molecule type" value="Genomic_DNA"/>
</dbReference>
<gene>
    <name evidence="1" type="ORF">Tci_931217</name>
</gene>
<sequence>AGQRDVRRLECPCAGAENDVARRVVADQEQGAGGDLLRCEGMESGVGEEPLGHPRARGGRDAVDADVVLGAFEVERLGEPGNA</sequence>
<feature type="non-terminal residue" evidence="1">
    <location>
        <position position="83"/>
    </location>
</feature>
<proteinExistence type="predicted"/>
<reference evidence="1" key="1">
    <citation type="journal article" date="2019" name="Sci. Rep.">
        <title>Draft genome of Tanacetum cinerariifolium, the natural source of mosquito coil.</title>
        <authorList>
            <person name="Yamashiro T."/>
            <person name="Shiraishi A."/>
            <person name="Satake H."/>
            <person name="Nakayama K."/>
        </authorList>
    </citation>
    <scope>NUCLEOTIDE SEQUENCE</scope>
</reference>
<comment type="caution">
    <text evidence="1">The sequence shown here is derived from an EMBL/GenBank/DDBJ whole genome shotgun (WGS) entry which is preliminary data.</text>
</comment>
<accession>A0A699XMF3</accession>
<organism evidence="1">
    <name type="scientific">Tanacetum cinerariifolium</name>
    <name type="common">Dalmatian daisy</name>
    <name type="synonym">Chrysanthemum cinerariifolium</name>
    <dbReference type="NCBI Taxonomy" id="118510"/>
    <lineage>
        <taxon>Eukaryota</taxon>
        <taxon>Viridiplantae</taxon>
        <taxon>Streptophyta</taxon>
        <taxon>Embryophyta</taxon>
        <taxon>Tracheophyta</taxon>
        <taxon>Spermatophyta</taxon>
        <taxon>Magnoliopsida</taxon>
        <taxon>eudicotyledons</taxon>
        <taxon>Gunneridae</taxon>
        <taxon>Pentapetalae</taxon>
        <taxon>asterids</taxon>
        <taxon>campanulids</taxon>
        <taxon>Asterales</taxon>
        <taxon>Asteraceae</taxon>
        <taxon>Asteroideae</taxon>
        <taxon>Anthemideae</taxon>
        <taxon>Anthemidinae</taxon>
        <taxon>Tanacetum</taxon>
    </lineage>
</organism>